<accession>A0A8H3HQD7</accession>
<evidence type="ECO:0000313" key="2">
    <source>
        <dbReference type="EMBL" id="CAE6526935.1"/>
    </source>
</evidence>
<dbReference type="InterPro" id="IPR003226">
    <property type="entry name" value="MYG1_exonuclease"/>
</dbReference>
<comment type="similarity">
    <text evidence="1">Belongs to the MYG1 family.</text>
</comment>
<proteinExistence type="inferred from homology"/>
<dbReference type="PANTHER" id="PTHR11215:SF1">
    <property type="entry name" value="MYG1 EXONUCLEASE"/>
    <property type="match status" value="1"/>
</dbReference>
<gene>
    <name evidence="2" type="ORF">RDB_LOCUS125024</name>
</gene>
<dbReference type="AlphaFoldDB" id="A0A8H3HQD7"/>
<name>A0A8H3HQD7_9AGAM</name>
<reference evidence="2" key="1">
    <citation type="submission" date="2021-01" db="EMBL/GenBank/DDBJ databases">
        <authorList>
            <person name="Kaushik A."/>
        </authorList>
    </citation>
    <scope>NUCLEOTIDE SEQUENCE</scope>
    <source>
        <strain evidence="2">Type strain: AG8-Rh-89/</strain>
    </source>
</reference>
<evidence type="ECO:0008006" key="4">
    <source>
        <dbReference type="Google" id="ProtNLM"/>
    </source>
</evidence>
<comment type="caution">
    <text evidence="2">The sequence shown here is derived from an EMBL/GenBank/DDBJ whole genome shotgun (WGS) entry which is preliminary data.</text>
</comment>
<feature type="non-terminal residue" evidence="2">
    <location>
        <position position="1"/>
    </location>
</feature>
<dbReference type="PANTHER" id="PTHR11215">
    <property type="entry name" value="METAL DEPENDENT HYDROLASE - RELATED"/>
    <property type="match status" value="1"/>
</dbReference>
<protein>
    <recommendedName>
        <fullName evidence="4">Metal-dependent hydrolase</fullName>
    </recommendedName>
</protein>
<evidence type="ECO:0000256" key="1">
    <source>
        <dbReference type="ARBA" id="ARBA00010105"/>
    </source>
</evidence>
<dbReference type="GO" id="GO:0005737">
    <property type="term" value="C:cytoplasm"/>
    <property type="evidence" value="ECO:0007669"/>
    <property type="project" value="TreeGrafter"/>
</dbReference>
<organism evidence="2 3">
    <name type="scientific">Rhizoctonia solani</name>
    <dbReference type="NCBI Taxonomy" id="456999"/>
    <lineage>
        <taxon>Eukaryota</taxon>
        <taxon>Fungi</taxon>
        <taxon>Dikarya</taxon>
        <taxon>Basidiomycota</taxon>
        <taxon>Agaricomycotina</taxon>
        <taxon>Agaricomycetes</taxon>
        <taxon>Cantharellales</taxon>
        <taxon>Ceratobasidiaceae</taxon>
        <taxon>Rhizoctonia</taxon>
    </lineage>
</organism>
<dbReference type="EMBL" id="CAJMWZ010006740">
    <property type="protein sequence ID" value="CAE6526935.1"/>
    <property type="molecule type" value="Genomic_DNA"/>
</dbReference>
<dbReference type="Pfam" id="PF03690">
    <property type="entry name" value="MYG1_exonuc"/>
    <property type="match status" value="1"/>
</dbReference>
<dbReference type="Proteomes" id="UP000663850">
    <property type="component" value="Unassembled WGS sequence"/>
</dbReference>
<sequence length="95" mass="10415">EHIFELESSLNISEEQKAIYVIYQDGTWRIQAVPVSPDSFESRKALPEAWRGIRDAQLDEITGIPGGIFVHATGFIGGNKTKDGALAMAQKALTL</sequence>
<dbReference type="GO" id="GO:0005634">
    <property type="term" value="C:nucleus"/>
    <property type="evidence" value="ECO:0007669"/>
    <property type="project" value="TreeGrafter"/>
</dbReference>
<evidence type="ECO:0000313" key="3">
    <source>
        <dbReference type="Proteomes" id="UP000663850"/>
    </source>
</evidence>